<dbReference type="Gene3D" id="3.10.20.580">
    <property type="match status" value="1"/>
</dbReference>
<keyword evidence="15" id="KW-1185">Reference proteome</keyword>
<evidence type="ECO:0000259" key="13">
    <source>
        <dbReference type="SMART" id="SM00849"/>
    </source>
</evidence>
<feature type="binding site" evidence="12">
    <location>
        <position position="84"/>
    </location>
    <ligand>
        <name>Zn(2+)</name>
        <dbReference type="ChEBI" id="CHEBI:29105"/>
        <label>1</label>
        <note>catalytic</note>
    </ligand>
</feature>
<evidence type="ECO:0000256" key="9">
    <source>
        <dbReference type="HAMAP-Rule" id="MF_01491"/>
    </source>
</evidence>
<feature type="binding site" evidence="11">
    <location>
        <begin position="242"/>
        <end position="244"/>
    </location>
    <ligand>
        <name>substrate</name>
    </ligand>
</feature>
<dbReference type="GO" id="GO:0005737">
    <property type="term" value="C:cytoplasm"/>
    <property type="evidence" value="ECO:0007669"/>
    <property type="project" value="UniProtKB-SubCell"/>
</dbReference>
<dbReference type="CDD" id="cd07714">
    <property type="entry name" value="RNaseJ_MBL-fold"/>
    <property type="match status" value="1"/>
</dbReference>
<evidence type="ECO:0000256" key="11">
    <source>
        <dbReference type="PIRSR" id="PIRSR004803-2"/>
    </source>
</evidence>
<keyword evidence="4 9" id="KW-0255">Endonuclease</keyword>
<dbReference type="GO" id="GO:0003723">
    <property type="term" value="F:RNA binding"/>
    <property type="evidence" value="ECO:0007669"/>
    <property type="project" value="UniProtKB-UniRule"/>
</dbReference>
<feature type="binding site" evidence="12">
    <location>
        <position position="173"/>
    </location>
    <ligand>
        <name>Zn(2+)</name>
        <dbReference type="ChEBI" id="CHEBI:29105"/>
        <label>1</label>
        <note>catalytic</note>
    </ligand>
</feature>
<feature type="binding site" evidence="12">
    <location>
        <position position="88"/>
    </location>
    <ligand>
        <name>Zn(2+)</name>
        <dbReference type="ChEBI" id="CHEBI:29105"/>
        <label>1</label>
        <note>catalytic</note>
    </ligand>
</feature>
<dbReference type="Proteomes" id="UP000605670">
    <property type="component" value="Unassembled WGS sequence"/>
</dbReference>
<reference evidence="14" key="1">
    <citation type="journal article" date="2014" name="Int. J. Syst. Evol. Microbiol.">
        <title>Complete genome sequence of Corynebacterium casei LMG S-19264T (=DSM 44701T), isolated from a smear-ripened cheese.</title>
        <authorList>
            <consortium name="US DOE Joint Genome Institute (JGI-PGF)"/>
            <person name="Walter F."/>
            <person name="Albersmeier A."/>
            <person name="Kalinowski J."/>
            <person name="Ruckert C."/>
        </authorList>
    </citation>
    <scope>NUCLEOTIDE SEQUENCE</scope>
    <source>
        <strain evidence="14">CGMCC 1.12160</strain>
    </source>
</reference>
<dbReference type="PANTHER" id="PTHR43694:SF1">
    <property type="entry name" value="RIBONUCLEASE J"/>
    <property type="match status" value="1"/>
</dbReference>
<feature type="binding site" evidence="12">
    <location>
        <position position="61"/>
    </location>
    <ligand>
        <name>Ca(2+)</name>
        <dbReference type="ChEBI" id="CHEBI:29108"/>
    </ligand>
</feature>
<dbReference type="GO" id="GO:0008270">
    <property type="term" value="F:zinc ion binding"/>
    <property type="evidence" value="ECO:0007669"/>
    <property type="project" value="InterPro"/>
</dbReference>
<evidence type="ECO:0000313" key="14">
    <source>
        <dbReference type="EMBL" id="GGF40181.1"/>
    </source>
</evidence>
<dbReference type="RefSeq" id="WP_188428001.1">
    <property type="nucleotide sequence ID" value="NZ_BAABKH010000010.1"/>
</dbReference>
<comment type="subcellular location">
    <subcellularLocation>
        <location evidence="9">Cytoplasm</location>
    </subcellularLocation>
</comment>
<feature type="domain" description="Metallo-beta-lactamase" evidence="13">
    <location>
        <begin position="31"/>
        <end position="225"/>
    </location>
</feature>
<evidence type="ECO:0000256" key="7">
    <source>
        <dbReference type="ARBA" id="ARBA00022839"/>
    </source>
</evidence>
<dbReference type="InterPro" id="IPR001279">
    <property type="entry name" value="Metallo-B-lactamas"/>
</dbReference>
<dbReference type="EMBL" id="BMEM01000001">
    <property type="protein sequence ID" value="GGF40181.1"/>
    <property type="molecule type" value="Genomic_DNA"/>
</dbReference>
<keyword evidence="3 12" id="KW-0479">Metal-binding</keyword>
<feature type="active site" description="Proton acceptor" evidence="10">
    <location>
        <position position="377"/>
    </location>
</feature>
<dbReference type="GO" id="GO:0006364">
    <property type="term" value="P:rRNA processing"/>
    <property type="evidence" value="ECO:0007669"/>
    <property type="project" value="UniProtKB-UniRule"/>
</dbReference>
<dbReference type="HAMAP" id="MF_01491">
    <property type="entry name" value="RNase_J_bact"/>
    <property type="match status" value="1"/>
</dbReference>
<comment type="cofactor">
    <cofactor evidence="12">
        <name>Ca(2+)</name>
        <dbReference type="ChEBI" id="CHEBI:29108"/>
    </cofactor>
    <text evidence="12">Binds 1 Ca(2+) cation per subunit. Seen in 1 crystal structure, it is not clear if it is physiologically important.</text>
</comment>
<gene>
    <name evidence="9 14" type="primary">rnj</name>
    <name evidence="14" type="ORF">GCM10011366_04760</name>
</gene>
<keyword evidence="8 9" id="KW-0694">RNA-binding</keyword>
<dbReference type="InterPro" id="IPR042173">
    <property type="entry name" value="RNase_J_2"/>
</dbReference>
<dbReference type="SMART" id="SM00849">
    <property type="entry name" value="Lactamase_B"/>
    <property type="match status" value="1"/>
</dbReference>
<evidence type="ECO:0000256" key="2">
    <source>
        <dbReference type="ARBA" id="ARBA00022722"/>
    </source>
</evidence>
<dbReference type="SUPFAM" id="SSF56281">
    <property type="entry name" value="Metallo-hydrolase/oxidoreductase"/>
    <property type="match status" value="1"/>
</dbReference>
<comment type="function">
    <text evidence="9">An RNase that has 5'-3' exonuclease and possibly endonuclease activity. Involved in maturation of rRNA and in some organisms also mRNA maturation and/or decay.</text>
</comment>
<comment type="similarity">
    <text evidence="9">Belongs to the metallo-beta-lactamase superfamily. RNA-metabolizing metallo-beta-lactamase-like family. Bacterial RNase J subfamily.</text>
</comment>
<feature type="binding site" evidence="12">
    <location>
        <position position="89"/>
    </location>
    <ligand>
        <name>Zn(2+)</name>
        <dbReference type="ChEBI" id="CHEBI:29105"/>
        <label>1</label>
        <note>catalytic</note>
    </ligand>
</feature>
<evidence type="ECO:0000256" key="8">
    <source>
        <dbReference type="ARBA" id="ARBA00022884"/>
    </source>
</evidence>
<dbReference type="InterPro" id="IPR004613">
    <property type="entry name" value="RNase_J"/>
</dbReference>
<dbReference type="InterPro" id="IPR036866">
    <property type="entry name" value="RibonucZ/Hydroxyglut_hydro"/>
</dbReference>
<name>A0A917BEE7_9MICO</name>
<accession>A0A917BEE7</accession>
<comment type="caution">
    <text evidence="14">The sequence shown here is derived from an EMBL/GenBank/DDBJ whole genome shotgun (WGS) entry which is preliminary data.</text>
</comment>
<dbReference type="PANTHER" id="PTHR43694">
    <property type="entry name" value="RIBONUCLEASE J"/>
    <property type="match status" value="1"/>
</dbReference>
<dbReference type="AlphaFoldDB" id="A0A917BEE7"/>
<dbReference type="Gene3D" id="3.60.15.10">
    <property type="entry name" value="Ribonuclease Z/Hydroxyacylglutathione hydrolase-like"/>
    <property type="match status" value="1"/>
</dbReference>
<keyword evidence="1 9" id="KW-0963">Cytoplasm</keyword>
<evidence type="ECO:0000256" key="5">
    <source>
        <dbReference type="ARBA" id="ARBA00022801"/>
    </source>
</evidence>
<dbReference type="InterPro" id="IPR041636">
    <property type="entry name" value="RNase_J_C"/>
</dbReference>
<dbReference type="Pfam" id="PF22505">
    <property type="entry name" value="RNase_J_b_CASP"/>
    <property type="match status" value="1"/>
</dbReference>
<dbReference type="GO" id="GO:0004534">
    <property type="term" value="F:5'-3' RNA exonuclease activity"/>
    <property type="evidence" value="ECO:0007669"/>
    <property type="project" value="UniProtKB-UniRule"/>
</dbReference>
<keyword evidence="6 12" id="KW-0862">Zinc</keyword>
<evidence type="ECO:0000256" key="6">
    <source>
        <dbReference type="ARBA" id="ARBA00022833"/>
    </source>
</evidence>
<evidence type="ECO:0000256" key="12">
    <source>
        <dbReference type="PIRSR" id="PIRSR004803-3"/>
    </source>
</evidence>
<dbReference type="EC" id="3.1.-.-" evidence="9"/>
<keyword evidence="2 9" id="KW-0540">Nuclease</keyword>
<evidence type="ECO:0000256" key="10">
    <source>
        <dbReference type="PIRSR" id="PIRSR004803-1"/>
    </source>
</evidence>
<organism evidence="14 15">
    <name type="scientific">Ornithinimicrobium tianjinense</name>
    <dbReference type="NCBI Taxonomy" id="1195761"/>
    <lineage>
        <taxon>Bacteria</taxon>
        <taxon>Bacillati</taxon>
        <taxon>Actinomycetota</taxon>
        <taxon>Actinomycetes</taxon>
        <taxon>Micrococcales</taxon>
        <taxon>Ornithinimicrobiaceae</taxon>
        <taxon>Ornithinimicrobium</taxon>
    </lineage>
</organism>
<sequence length="561" mass="60749">MSHPHPELGAPPKLPRNGLRVVALGGLGEVGRNMAVLEHRGKLLVIDCGVLFPEEHHPGVDVILPDFTFLRDRLQDVVGVVLTHGHEDHIGAVPYLLKERGDISVVGSRLTLAFVSAKLKEHRITPRTTQVAEGDRLSLGPFDCEFVAVNHSIPDGLAVMVRTSAGSVLHTGDFKMDQFPLDDRITDLRAFARLGEEGVDLFLTDSTNAEVPGFTTAEKDLAPAIDTVFRTAPGRIVVSSFASHVHRIQQVMDAAAAHKRKVAFVGRSMVRNMKIAEELGYLKVPRGLVVDVRKLDDMPADRVTLVCTGSQGEPMAALSRMANRDHQITIGEGDTVLLASSLIPGNENAVSRIINGLTRWGAKVVHQGNAKVHVSGHASAGELVYCYNIVRPRNVMPVHGEWRHLRANADLAIATGIDPERVVVVDDGMVVDLVDGRAKVTGKVRAGYVYVSAGSVGDVTEEELRDRLTLSQQGTVTVVVLIDADTGRLTEPPDFLARGLGTDEKMFEASVPAIEKALAEAAAQGIGDSQELEQRIARAVSQWAFRKHRRNPLVIPVVIDA</sequence>
<keyword evidence="7 9" id="KW-0269">Exonuclease</keyword>
<keyword evidence="12" id="KW-0106">Calcium</keyword>
<evidence type="ECO:0000313" key="15">
    <source>
        <dbReference type="Proteomes" id="UP000605670"/>
    </source>
</evidence>
<feature type="binding site" evidence="12">
    <location>
        <position position="86"/>
    </location>
    <ligand>
        <name>Zn(2+)</name>
        <dbReference type="ChEBI" id="CHEBI:29105"/>
        <label>1</label>
        <note>catalytic</note>
    </ligand>
</feature>
<evidence type="ECO:0000256" key="4">
    <source>
        <dbReference type="ARBA" id="ARBA00022759"/>
    </source>
</evidence>
<dbReference type="Pfam" id="PF17770">
    <property type="entry name" value="RNase_J_C"/>
    <property type="match status" value="1"/>
</dbReference>
<keyword evidence="5 9" id="KW-0378">Hydrolase</keyword>
<feature type="active site" description="Proton donor" evidence="10">
    <location>
        <position position="205"/>
    </location>
</feature>
<reference evidence="14" key="2">
    <citation type="submission" date="2020-09" db="EMBL/GenBank/DDBJ databases">
        <authorList>
            <person name="Sun Q."/>
            <person name="Zhou Y."/>
        </authorList>
    </citation>
    <scope>NUCLEOTIDE SEQUENCE</scope>
    <source>
        <strain evidence="14">CGMCC 1.12160</strain>
    </source>
</reference>
<dbReference type="NCBIfam" id="TIGR00649">
    <property type="entry name" value="MG423"/>
    <property type="match status" value="1"/>
</dbReference>
<dbReference type="GO" id="GO:0004521">
    <property type="term" value="F:RNA endonuclease activity"/>
    <property type="evidence" value="ECO:0007669"/>
    <property type="project" value="UniProtKB-UniRule"/>
</dbReference>
<feature type="binding site" evidence="12">
    <location>
        <position position="151"/>
    </location>
    <ligand>
        <name>Zn(2+)</name>
        <dbReference type="ChEBI" id="CHEBI:29105"/>
        <label>1</label>
        <note>catalytic</note>
    </ligand>
</feature>
<comment type="subunit">
    <text evidence="9">Homodimer, may be a subunit of the RNA degradosome.</text>
</comment>
<dbReference type="Pfam" id="PF00753">
    <property type="entry name" value="Lactamase_B"/>
    <property type="match status" value="1"/>
</dbReference>
<evidence type="ECO:0000256" key="1">
    <source>
        <dbReference type="ARBA" id="ARBA00022490"/>
    </source>
</evidence>
<dbReference type="Gene3D" id="3.40.50.10710">
    <property type="entry name" value="Metallo-hydrolase/oxidoreductase"/>
    <property type="match status" value="1"/>
</dbReference>
<comment type="cofactor">
    <cofactor evidence="12">
        <name>Zn(2+)</name>
        <dbReference type="ChEBI" id="CHEBI:29105"/>
    </cofactor>
    <text evidence="12">Binds 2 Zn(2+) ions per subunit. It is not clear if Zn(2+) or Mg(2+) is physiologically important.</text>
</comment>
<proteinExistence type="inferred from homology"/>
<keyword evidence="9" id="KW-0698">rRNA processing</keyword>
<dbReference type="InterPro" id="IPR011108">
    <property type="entry name" value="RMMBL"/>
</dbReference>
<dbReference type="Pfam" id="PF07521">
    <property type="entry name" value="RMMBL"/>
    <property type="match status" value="1"/>
</dbReference>
<feature type="binding site" evidence="9 11">
    <location>
        <begin position="373"/>
        <end position="377"/>
    </location>
    <ligand>
        <name>substrate</name>
    </ligand>
</feature>
<evidence type="ECO:0000256" key="3">
    <source>
        <dbReference type="ARBA" id="ARBA00022723"/>
    </source>
</evidence>
<protein>
    <recommendedName>
        <fullName evidence="9">Ribonuclease J</fullName>
        <shortName evidence="9">RNase J</shortName>
        <ecNumber evidence="9">3.1.-.-</ecNumber>
    </recommendedName>
</protein>
<feature type="binding site" evidence="12">
    <location>
        <position position="399"/>
    </location>
    <ligand>
        <name>Zn(2+)</name>
        <dbReference type="ChEBI" id="CHEBI:29105"/>
        <label>1</label>
        <note>catalytic</note>
    </ligand>
</feature>
<feature type="binding site" evidence="12">
    <location>
        <position position="59"/>
    </location>
    <ligand>
        <name>Ca(2+)</name>
        <dbReference type="ChEBI" id="CHEBI:29108"/>
    </ligand>
</feature>
<dbReference type="InterPro" id="IPR055132">
    <property type="entry name" value="RNase_J_b_CASP"/>
</dbReference>
<dbReference type="PIRSF" id="PIRSF004803">
    <property type="entry name" value="RnjA"/>
    <property type="match status" value="1"/>
</dbReference>
<dbReference type="InterPro" id="IPR030854">
    <property type="entry name" value="RNase_J_bac"/>
</dbReference>